<protein>
    <recommendedName>
        <fullName evidence="1">glutathione transferase</fullName>
        <ecNumber evidence="1">2.5.1.18</ecNumber>
    </recommendedName>
</protein>
<dbReference type="Proteomes" id="UP000663860">
    <property type="component" value="Unassembled WGS sequence"/>
</dbReference>
<dbReference type="Gene3D" id="3.40.30.10">
    <property type="entry name" value="Glutaredoxin"/>
    <property type="match status" value="1"/>
</dbReference>
<evidence type="ECO:0000313" key="6">
    <source>
        <dbReference type="EMBL" id="CAF1215502.1"/>
    </source>
</evidence>
<proteinExistence type="predicted"/>
<dbReference type="FunFam" id="1.20.1050.10:FF:000030">
    <property type="entry name" value="Glutathione S-transferase S1"/>
    <property type="match status" value="1"/>
</dbReference>
<dbReference type="Pfam" id="PF14497">
    <property type="entry name" value="GST_C_3"/>
    <property type="match status" value="1"/>
</dbReference>
<name>A0A814XEU0_9BILA</name>
<evidence type="ECO:0000256" key="3">
    <source>
        <dbReference type="ARBA" id="ARBA00047960"/>
    </source>
</evidence>
<dbReference type="InterPro" id="IPR010987">
    <property type="entry name" value="Glutathione-S-Trfase_C-like"/>
</dbReference>
<dbReference type="SUPFAM" id="SSF47616">
    <property type="entry name" value="GST C-terminal domain-like"/>
    <property type="match status" value="1"/>
</dbReference>
<keyword evidence="2" id="KW-0808">Transferase</keyword>
<dbReference type="GO" id="GO:0006749">
    <property type="term" value="P:glutathione metabolic process"/>
    <property type="evidence" value="ECO:0007669"/>
    <property type="project" value="TreeGrafter"/>
</dbReference>
<reference evidence="6" key="1">
    <citation type="submission" date="2021-02" db="EMBL/GenBank/DDBJ databases">
        <authorList>
            <person name="Nowell W R."/>
        </authorList>
    </citation>
    <scope>NUCLEOTIDE SEQUENCE</scope>
</reference>
<accession>A0A814XEU0</accession>
<dbReference type="InterPro" id="IPR036282">
    <property type="entry name" value="Glutathione-S-Trfase_C_sf"/>
</dbReference>
<dbReference type="Gene3D" id="1.20.1050.10">
    <property type="match status" value="1"/>
</dbReference>
<dbReference type="PANTHER" id="PTHR11571">
    <property type="entry name" value="GLUTATHIONE S-TRANSFERASE"/>
    <property type="match status" value="1"/>
</dbReference>
<evidence type="ECO:0000259" key="5">
    <source>
        <dbReference type="PROSITE" id="PS50405"/>
    </source>
</evidence>
<dbReference type="GO" id="GO:0004364">
    <property type="term" value="F:glutathione transferase activity"/>
    <property type="evidence" value="ECO:0007669"/>
    <property type="project" value="UniProtKB-EC"/>
</dbReference>
<dbReference type="InterPro" id="IPR050213">
    <property type="entry name" value="GST_superfamily"/>
</dbReference>
<dbReference type="InterPro" id="IPR036249">
    <property type="entry name" value="Thioredoxin-like_sf"/>
</dbReference>
<dbReference type="EC" id="2.5.1.18" evidence="1"/>
<dbReference type="SFLD" id="SFLDS00019">
    <property type="entry name" value="Glutathione_Transferase_(cytos"/>
    <property type="match status" value="1"/>
</dbReference>
<dbReference type="InterPro" id="IPR004046">
    <property type="entry name" value="GST_C"/>
</dbReference>
<evidence type="ECO:0000313" key="7">
    <source>
        <dbReference type="Proteomes" id="UP000663860"/>
    </source>
</evidence>
<dbReference type="SUPFAM" id="SSF52833">
    <property type="entry name" value="Thioredoxin-like"/>
    <property type="match status" value="1"/>
</dbReference>
<dbReference type="InterPro" id="IPR004045">
    <property type="entry name" value="Glutathione_S-Trfase_N"/>
</dbReference>
<dbReference type="AlphaFoldDB" id="A0A814XEU0"/>
<comment type="caution">
    <text evidence="6">The sequence shown here is derived from an EMBL/GenBank/DDBJ whole genome shotgun (WGS) entry which is preliminary data.</text>
</comment>
<sequence length="160" mass="18233">MPLGQMPVLEVDGVKLPQSMSIARFLAKQFNLAGKDNLEQAKVDTVVDTMIDAMDKLGPIRRQADEAKKQADMQQFLADVLPKHLQNLEILANTYSNDGPFLVGNDLTWCDLFVYDMLETILQIDDSVLSQYSWLQRNRQEVEKQPNIAAYLQNRLKTSF</sequence>
<organism evidence="6 7">
    <name type="scientific">Adineta steineri</name>
    <dbReference type="NCBI Taxonomy" id="433720"/>
    <lineage>
        <taxon>Eukaryota</taxon>
        <taxon>Metazoa</taxon>
        <taxon>Spiralia</taxon>
        <taxon>Gnathifera</taxon>
        <taxon>Rotifera</taxon>
        <taxon>Eurotatoria</taxon>
        <taxon>Bdelloidea</taxon>
        <taxon>Adinetida</taxon>
        <taxon>Adinetidae</taxon>
        <taxon>Adineta</taxon>
    </lineage>
</organism>
<feature type="domain" description="GST N-terminal" evidence="4">
    <location>
        <begin position="1"/>
        <end position="34"/>
    </location>
</feature>
<comment type="catalytic activity">
    <reaction evidence="3">
        <text>RX + glutathione = an S-substituted glutathione + a halide anion + H(+)</text>
        <dbReference type="Rhea" id="RHEA:16437"/>
        <dbReference type="ChEBI" id="CHEBI:15378"/>
        <dbReference type="ChEBI" id="CHEBI:16042"/>
        <dbReference type="ChEBI" id="CHEBI:17792"/>
        <dbReference type="ChEBI" id="CHEBI:57925"/>
        <dbReference type="ChEBI" id="CHEBI:90779"/>
        <dbReference type="EC" id="2.5.1.18"/>
    </reaction>
</comment>
<dbReference type="PROSITE" id="PS50405">
    <property type="entry name" value="GST_CTER"/>
    <property type="match status" value="1"/>
</dbReference>
<dbReference type="EMBL" id="CAJNOE010000438">
    <property type="protein sequence ID" value="CAF1215502.1"/>
    <property type="molecule type" value="Genomic_DNA"/>
</dbReference>
<dbReference type="CDD" id="cd03192">
    <property type="entry name" value="GST_C_Sigma_like"/>
    <property type="match status" value="1"/>
</dbReference>
<dbReference type="PANTHER" id="PTHR11571:SF224">
    <property type="entry name" value="HEMATOPOIETIC PROSTAGLANDIN D SYNTHASE"/>
    <property type="match status" value="1"/>
</dbReference>
<evidence type="ECO:0000259" key="4">
    <source>
        <dbReference type="PROSITE" id="PS50404"/>
    </source>
</evidence>
<dbReference type="PROSITE" id="PS50404">
    <property type="entry name" value="GST_NTER"/>
    <property type="match status" value="1"/>
</dbReference>
<evidence type="ECO:0000256" key="2">
    <source>
        <dbReference type="ARBA" id="ARBA00022679"/>
    </source>
</evidence>
<gene>
    <name evidence="6" type="ORF">IZO911_LOCUS29413</name>
</gene>
<dbReference type="InterPro" id="IPR040079">
    <property type="entry name" value="Glutathione_S-Trfase"/>
</dbReference>
<evidence type="ECO:0000256" key="1">
    <source>
        <dbReference type="ARBA" id="ARBA00012452"/>
    </source>
</evidence>
<feature type="domain" description="GST C-terminal" evidence="5">
    <location>
        <begin position="36"/>
        <end position="160"/>
    </location>
</feature>